<dbReference type="EC" id="2.1.1.199" evidence="7"/>
<dbReference type="InterPro" id="IPR023397">
    <property type="entry name" value="SAM-dep_MeTrfase_MraW_recog"/>
</dbReference>
<feature type="binding site" evidence="7">
    <location>
        <begin position="24"/>
        <end position="26"/>
    </location>
    <ligand>
        <name>S-adenosyl-L-methionine</name>
        <dbReference type="ChEBI" id="CHEBI:59789"/>
    </ligand>
</feature>
<sequence length="295" mass="34271">MDEVISSLNIKENGIYVDLTLGRAGHSIEILKKIKEYNSGMLICLDKDKQAITESEPKLKAISNSFVLIKSDFRYISDELKKLNIKKVDGILADLGVSSPQLDQIERGFSYSKNSKLDMRMDLDSNLSAWEIINNWDEEKIRWILYNYGDVKFSSEIAKSIIKNRPVNSSFELNEIIKNTLPAWYLRQKNPSKPIFQAIRIAVNDELNALDDLLKQIPELLNKDGSLAIITFHSKEDFRVKRFFQELNYTDPKLNRLPIQTNKKWRQKIFFPSKKELELNNRSRSAKLRVITKLE</sequence>
<proteinExistence type="inferred from homology"/>
<reference evidence="8 9" key="1">
    <citation type="submission" date="2018-06" db="EMBL/GenBank/DDBJ databases">
        <title>Genomic Encyclopedia of Archaeal and Bacterial Type Strains, Phase II (KMG-II): from individual species to whole genera.</title>
        <authorList>
            <person name="Goeker M."/>
        </authorList>
    </citation>
    <scope>NUCLEOTIDE SEQUENCE [LARGE SCALE GENOMIC DNA]</scope>
    <source>
        <strain evidence="8 9">ATCC 51348</strain>
    </source>
</reference>
<comment type="function">
    <text evidence="7">Specifically methylates the N4 position of cytidine in position 1402 (C1402) of 16S rRNA.</text>
</comment>
<keyword evidence="9" id="KW-1185">Reference proteome</keyword>
<dbReference type="InterPro" id="IPR029063">
    <property type="entry name" value="SAM-dependent_MTases_sf"/>
</dbReference>
<dbReference type="Pfam" id="PF01795">
    <property type="entry name" value="Methyltransf_5"/>
    <property type="match status" value="1"/>
</dbReference>
<accession>A0A2W7G484</accession>
<evidence type="ECO:0000256" key="7">
    <source>
        <dbReference type="HAMAP-Rule" id="MF_01007"/>
    </source>
</evidence>
<evidence type="ECO:0000256" key="2">
    <source>
        <dbReference type="ARBA" id="ARBA00022490"/>
    </source>
</evidence>
<dbReference type="GO" id="GO:0070475">
    <property type="term" value="P:rRNA base methylation"/>
    <property type="evidence" value="ECO:0007669"/>
    <property type="project" value="UniProtKB-UniRule"/>
</dbReference>
<evidence type="ECO:0000256" key="6">
    <source>
        <dbReference type="ARBA" id="ARBA00022691"/>
    </source>
</evidence>
<evidence type="ECO:0000256" key="3">
    <source>
        <dbReference type="ARBA" id="ARBA00022552"/>
    </source>
</evidence>
<feature type="binding site" evidence="7">
    <location>
        <position position="73"/>
    </location>
    <ligand>
        <name>S-adenosyl-L-methionine</name>
        <dbReference type="ChEBI" id="CHEBI:59789"/>
    </ligand>
</feature>
<keyword evidence="3 7" id="KW-0698">rRNA processing</keyword>
<dbReference type="PANTHER" id="PTHR11265">
    <property type="entry name" value="S-ADENOSYL-METHYLTRANSFERASE MRAW"/>
    <property type="match status" value="1"/>
</dbReference>
<comment type="similarity">
    <text evidence="1 7">Belongs to the methyltransferase superfamily. RsmH family.</text>
</comment>
<keyword evidence="2 7" id="KW-0963">Cytoplasm</keyword>
<dbReference type="HAMAP" id="MF_01007">
    <property type="entry name" value="16SrRNA_methyltr_H"/>
    <property type="match status" value="1"/>
</dbReference>
<dbReference type="AlphaFoldDB" id="A0A2W7G484"/>
<evidence type="ECO:0000313" key="9">
    <source>
        <dbReference type="Proteomes" id="UP000249646"/>
    </source>
</evidence>
<organism evidence="8 9">
    <name type="scientific">Metamycoplasma auris</name>
    <dbReference type="NCBI Taxonomy" id="51363"/>
    <lineage>
        <taxon>Bacteria</taxon>
        <taxon>Bacillati</taxon>
        <taxon>Mycoplasmatota</taxon>
        <taxon>Mycoplasmoidales</taxon>
        <taxon>Metamycoplasmataceae</taxon>
        <taxon>Metamycoplasma</taxon>
    </lineage>
</organism>
<feature type="binding site" evidence="7">
    <location>
        <position position="46"/>
    </location>
    <ligand>
        <name>S-adenosyl-L-methionine</name>
        <dbReference type="ChEBI" id="CHEBI:59789"/>
    </ligand>
</feature>
<keyword evidence="6 7" id="KW-0949">S-adenosyl-L-methionine</keyword>
<evidence type="ECO:0000256" key="1">
    <source>
        <dbReference type="ARBA" id="ARBA00010396"/>
    </source>
</evidence>
<protein>
    <recommendedName>
        <fullName evidence="7">Ribosomal RNA small subunit methyltransferase H</fullName>
        <ecNumber evidence="7">2.1.1.199</ecNumber>
    </recommendedName>
    <alternativeName>
        <fullName evidence="7">16S rRNA m(4)C1402 methyltransferase</fullName>
    </alternativeName>
    <alternativeName>
        <fullName evidence="7">rRNA (cytosine-N(4)-)-methyltransferase RsmH</fullName>
    </alternativeName>
</protein>
<evidence type="ECO:0000313" key="8">
    <source>
        <dbReference type="EMBL" id="PZV99904.1"/>
    </source>
</evidence>
<dbReference type="Gene3D" id="3.40.50.150">
    <property type="entry name" value="Vaccinia Virus protein VP39"/>
    <property type="match status" value="1"/>
</dbReference>
<comment type="subcellular location">
    <subcellularLocation>
        <location evidence="7">Cytoplasm</location>
    </subcellularLocation>
</comment>
<comment type="catalytic activity">
    <reaction evidence="7">
        <text>cytidine(1402) in 16S rRNA + S-adenosyl-L-methionine = N(4)-methylcytidine(1402) in 16S rRNA + S-adenosyl-L-homocysteine + H(+)</text>
        <dbReference type="Rhea" id="RHEA:42928"/>
        <dbReference type="Rhea" id="RHEA-COMP:10286"/>
        <dbReference type="Rhea" id="RHEA-COMP:10287"/>
        <dbReference type="ChEBI" id="CHEBI:15378"/>
        <dbReference type="ChEBI" id="CHEBI:57856"/>
        <dbReference type="ChEBI" id="CHEBI:59789"/>
        <dbReference type="ChEBI" id="CHEBI:74506"/>
        <dbReference type="ChEBI" id="CHEBI:82748"/>
        <dbReference type="EC" id="2.1.1.199"/>
    </reaction>
</comment>
<dbReference type="GO" id="GO:0071424">
    <property type="term" value="F:rRNA (cytosine-N4-)-methyltransferase activity"/>
    <property type="evidence" value="ECO:0007669"/>
    <property type="project" value="UniProtKB-UniRule"/>
</dbReference>
<feature type="binding site" evidence="7">
    <location>
        <position position="94"/>
    </location>
    <ligand>
        <name>S-adenosyl-L-methionine</name>
        <dbReference type="ChEBI" id="CHEBI:59789"/>
    </ligand>
</feature>
<name>A0A2W7G484_9BACT</name>
<evidence type="ECO:0000256" key="5">
    <source>
        <dbReference type="ARBA" id="ARBA00022679"/>
    </source>
</evidence>
<gene>
    <name evidence="7" type="primary">rsmH</name>
    <name evidence="8" type="ORF">BCF89_10537</name>
</gene>
<evidence type="ECO:0000256" key="4">
    <source>
        <dbReference type="ARBA" id="ARBA00022603"/>
    </source>
</evidence>
<dbReference type="EMBL" id="QKUB01000005">
    <property type="protein sequence ID" value="PZV99904.1"/>
    <property type="molecule type" value="Genomic_DNA"/>
</dbReference>
<keyword evidence="4 7" id="KW-0489">Methyltransferase</keyword>
<dbReference type="GO" id="GO:0005737">
    <property type="term" value="C:cytoplasm"/>
    <property type="evidence" value="ECO:0007669"/>
    <property type="project" value="UniProtKB-SubCell"/>
</dbReference>
<keyword evidence="5 7" id="KW-0808">Transferase</keyword>
<comment type="caution">
    <text evidence="8">The sequence shown here is derived from an EMBL/GenBank/DDBJ whole genome shotgun (WGS) entry which is preliminary data.</text>
</comment>
<dbReference type="SUPFAM" id="SSF53335">
    <property type="entry name" value="S-adenosyl-L-methionine-dependent methyltransferases"/>
    <property type="match status" value="1"/>
</dbReference>
<dbReference type="PIRSF" id="PIRSF004486">
    <property type="entry name" value="MraW"/>
    <property type="match status" value="1"/>
</dbReference>
<dbReference type="SUPFAM" id="SSF81799">
    <property type="entry name" value="Putative methyltransferase TM0872, insert domain"/>
    <property type="match status" value="1"/>
</dbReference>
<dbReference type="Proteomes" id="UP000249646">
    <property type="component" value="Unassembled WGS sequence"/>
</dbReference>
<dbReference type="Gene3D" id="1.10.150.170">
    <property type="entry name" value="Putative methyltransferase TM0872, insert domain"/>
    <property type="match status" value="1"/>
</dbReference>
<dbReference type="InterPro" id="IPR002903">
    <property type="entry name" value="RsmH"/>
</dbReference>
<dbReference type="NCBIfam" id="TIGR00006">
    <property type="entry name" value="16S rRNA (cytosine(1402)-N(4))-methyltransferase RsmH"/>
    <property type="match status" value="1"/>
</dbReference>
<feature type="binding site" evidence="7">
    <location>
        <position position="101"/>
    </location>
    <ligand>
        <name>S-adenosyl-L-methionine</name>
        <dbReference type="ChEBI" id="CHEBI:59789"/>
    </ligand>
</feature>
<dbReference type="PANTHER" id="PTHR11265:SF0">
    <property type="entry name" value="12S RRNA N4-METHYLCYTIDINE METHYLTRANSFERASE"/>
    <property type="match status" value="1"/>
</dbReference>